<keyword evidence="3" id="KW-1185">Reference proteome</keyword>
<dbReference type="Proteomes" id="UP000515934">
    <property type="component" value="Chromosome"/>
</dbReference>
<accession>A0A7G9S4B8</accession>
<feature type="transmembrane region" description="Helical" evidence="1">
    <location>
        <begin position="120"/>
        <end position="141"/>
    </location>
</feature>
<dbReference type="Pfam" id="PF11377">
    <property type="entry name" value="DUF3180"/>
    <property type="match status" value="1"/>
</dbReference>
<dbReference type="InterPro" id="IPR021517">
    <property type="entry name" value="DUF3180"/>
</dbReference>
<name>A0A7G9S4B8_9MICO</name>
<dbReference type="AlphaFoldDB" id="A0A7G9S4B8"/>
<organism evidence="2 3">
    <name type="scientific">Leucobacter denitrificans</name>
    <dbReference type="NCBI Taxonomy" id="683042"/>
    <lineage>
        <taxon>Bacteria</taxon>
        <taxon>Bacillati</taxon>
        <taxon>Actinomycetota</taxon>
        <taxon>Actinomycetes</taxon>
        <taxon>Micrococcales</taxon>
        <taxon>Microbacteriaceae</taxon>
        <taxon>Leucobacter</taxon>
    </lineage>
</organism>
<proteinExistence type="predicted"/>
<feature type="transmembrane region" description="Helical" evidence="1">
    <location>
        <begin position="12"/>
        <end position="33"/>
    </location>
</feature>
<keyword evidence="1" id="KW-0472">Membrane</keyword>
<keyword evidence="1" id="KW-1133">Transmembrane helix</keyword>
<evidence type="ECO:0000313" key="2">
    <source>
        <dbReference type="EMBL" id="QNN62693.1"/>
    </source>
</evidence>
<reference evidence="2 3" key="1">
    <citation type="submission" date="2020-08" db="EMBL/GenBank/DDBJ databases">
        <title>Genome sequence of Leucobacter denitrificans KACC 14055T.</title>
        <authorList>
            <person name="Hyun D.-W."/>
            <person name="Bae J.-W."/>
        </authorList>
    </citation>
    <scope>NUCLEOTIDE SEQUENCE [LARGE SCALE GENOMIC DNA]</scope>
    <source>
        <strain evidence="2 3">KACC 14055</strain>
    </source>
</reference>
<feature type="transmembrane region" description="Helical" evidence="1">
    <location>
        <begin position="93"/>
        <end position="114"/>
    </location>
</feature>
<dbReference type="KEGG" id="ldn:H9L06_10785"/>
<dbReference type="EMBL" id="CP060716">
    <property type="protein sequence ID" value="QNN62693.1"/>
    <property type="molecule type" value="Genomic_DNA"/>
</dbReference>
<keyword evidence="1" id="KW-0812">Transmembrane</keyword>
<evidence type="ECO:0000313" key="3">
    <source>
        <dbReference type="Proteomes" id="UP000515934"/>
    </source>
</evidence>
<dbReference type="RefSeq" id="WP_187555163.1">
    <property type="nucleotide sequence ID" value="NZ_CP060716.1"/>
</dbReference>
<sequence length="167" mass="17292">MSRTPEFQKLNPVNLFGAIAIGVGLGLAVQFILKSRGLSPLVPPYSMAITLVLLAALLIVLGLRLRRHVATGTGAVNPFQAVRLLATARAGQIVGSLFSGFGGGLLLILVGRSVPAPSATWLPMVVTGAAGLVLLVCAIIAERMCRVPPNDTGEDGEEDTGLARLEA</sequence>
<protein>
    <submittedName>
        <fullName evidence="2">DUF3180 family protein</fullName>
    </submittedName>
</protein>
<gene>
    <name evidence="2" type="ORF">H9L06_10785</name>
</gene>
<feature type="transmembrane region" description="Helical" evidence="1">
    <location>
        <begin position="45"/>
        <end position="63"/>
    </location>
</feature>
<evidence type="ECO:0000256" key="1">
    <source>
        <dbReference type="SAM" id="Phobius"/>
    </source>
</evidence>